<feature type="compositionally biased region" description="Basic residues" evidence="1">
    <location>
        <begin position="148"/>
        <end position="160"/>
    </location>
</feature>
<feature type="compositionally biased region" description="Acidic residues" evidence="1">
    <location>
        <begin position="30"/>
        <end position="47"/>
    </location>
</feature>
<proteinExistence type="predicted"/>
<evidence type="ECO:0000313" key="2">
    <source>
        <dbReference type="EMBL" id="CAD9692054.1"/>
    </source>
</evidence>
<name>A0A7S2S7R3_9STRA</name>
<feature type="compositionally biased region" description="Basic and acidic residues" evidence="1">
    <location>
        <begin position="48"/>
        <end position="60"/>
    </location>
</feature>
<dbReference type="AlphaFoldDB" id="A0A7S2S7R3"/>
<gene>
    <name evidence="2" type="ORF">QSP1433_LOCUS11203</name>
</gene>
<reference evidence="2" key="1">
    <citation type="submission" date="2021-01" db="EMBL/GenBank/DDBJ databases">
        <authorList>
            <person name="Corre E."/>
            <person name="Pelletier E."/>
            <person name="Niang G."/>
            <person name="Scheremetjew M."/>
            <person name="Finn R."/>
            <person name="Kale V."/>
            <person name="Holt S."/>
            <person name="Cochrane G."/>
            <person name="Meng A."/>
            <person name="Brown T."/>
            <person name="Cohen L."/>
        </authorList>
    </citation>
    <scope>NUCLEOTIDE SEQUENCE</scope>
    <source>
        <strain evidence="2">NY070348D</strain>
    </source>
</reference>
<protein>
    <submittedName>
        <fullName evidence="2">Uncharacterized protein</fullName>
    </submittedName>
</protein>
<organism evidence="2">
    <name type="scientific">Mucochytrium quahogii</name>
    <dbReference type="NCBI Taxonomy" id="96639"/>
    <lineage>
        <taxon>Eukaryota</taxon>
        <taxon>Sar</taxon>
        <taxon>Stramenopiles</taxon>
        <taxon>Bigyra</taxon>
        <taxon>Labyrinthulomycetes</taxon>
        <taxon>Thraustochytrida</taxon>
        <taxon>Thraustochytriidae</taxon>
        <taxon>Mucochytrium</taxon>
    </lineage>
</organism>
<accession>A0A7S2S7R3</accession>
<sequence>MALRVYRATPVAGNLDKDGPVPPTVTFDERQDDGDESDDYSEVDDDQGERSPTEPGHGEGDMLSDDDEEEMIRVQRTAEHTEVEELVEEDGLKRNEDERKDVPVADIYDRLTGADELMNVNGMDLGGTIRRMVTGPRSRSRSSNTTTKRSRRRSKTPSRRNHVDIDNGDYIKPWSADLQLVSLIFFTILVGMVLQGLFTEQNQAVVPSSRVESEASFQMTRNIYVEPSKRPSVTAYIPNKSVDSSKHHTRIENNNNKAIVLVPGTVEKEVTVKKVIKQQQQQQQKVKSINAIGCDCEALSSNGILSSVRNWIADKLRQRYRVKMSSSTVFSVLNESPNECWFVPSGCMGSATLELAECTRPARIDVDISSQKEQKHILFANPERAVIMAQDRVLGLFDKEHSVVTVNQTTLNDCIREIKFQIKAPRSASDELSSIQGVCVTSIKIFADTE</sequence>
<feature type="compositionally biased region" description="Basic and acidic residues" evidence="1">
    <location>
        <begin position="71"/>
        <end position="83"/>
    </location>
</feature>
<dbReference type="EMBL" id="HBHK01017668">
    <property type="protein sequence ID" value="CAD9692054.1"/>
    <property type="molecule type" value="Transcribed_RNA"/>
</dbReference>
<feature type="region of interest" description="Disordered" evidence="1">
    <location>
        <begin position="127"/>
        <end position="165"/>
    </location>
</feature>
<evidence type="ECO:0000256" key="1">
    <source>
        <dbReference type="SAM" id="MobiDB-lite"/>
    </source>
</evidence>
<feature type="region of interest" description="Disordered" evidence="1">
    <location>
        <begin position="1"/>
        <end position="98"/>
    </location>
</feature>